<dbReference type="Gene3D" id="1.10.4190.10">
    <property type="entry name" value="Urease accessory protein UreF"/>
    <property type="match status" value="1"/>
</dbReference>
<dbReference type="PANTHER" id="PTHR33620">
    <property type="entry name" value="UREASE ACCESSORY PROTEIN F"/>
    <property type="match status" value="1"/>
</dbReference>
<evidence type="ECO:0000256" key="1">
    <source>
        <dbReference type="ARBA" id="ARBA00022988"/>
    </source>
</evidence>
<dbReference type="HAMAP" id="MF_01385">
    <property type="entry name" value="UreF"/>
    <property type="match status" value="1"/>
</dbReference>
<dbReference type="InterPro" id="IPR038277">
    <property type="entry name" value="UreF_sf"/>
</dbReference>
<keyword evidence="2" id="KW-0143">Chaperone</keyword>
<keyword evidence="1" id="KW-0996">Nickel insertion</keyword>
<dbReference type="Proteomes" id="UP000663586">
    <property type="component" value="Chromosome"/>
</dbReference>
<proteinExistence type="inferred from homology"/>
<dbReference type="RefSeq" id="WP_238478907.1">
    <property type="nucleotide sequence ID" value="NZ_CP064786.1"/>
</dbReference>
<dbReference type="KEGG" id="hara:AArcS_0570"/>
<evidence type="ECO:0000313" key="4">
    <source>
        <dbReference type="Proteomes" id="UP000663586"/>
    </source>
</evidence>
<evidence type="ECO:0000313" key="3">
    <source>
        <dbReference type="EMBL" id="QSG01798.1"/>
    </source>
</evidence>
<dbReference type="GeneID" id="70683951"/>
<sequence length="229" mass="25010">MTESSADAFLTSLRLADSFLPVGAYTASYGIEQFIQTDRIDDAADLRAVLDDYLRSVVGPAEIVALGNAHTAAAREDGEALIEIDRRLHSMTVPAEFRESSEKAGEQVLSLFDGGTTAPAYLAAVEDGRAPGNYVVALAAIAQQRGLSREQACLVHGYSFVTDLLGAAQRLGRLAHTDIQRILDELRPVLTEVVDRYHNRPLDAMWSFAPTTELMGMGHERADRRLFMS</sequence>
<evidence type="ECO:0000256" key="2">
    <source>
        <dbReference type="ARBA" id="ARBA00023186"/>
    </source>
</evidence>
<dbReference type="AlphaFoldDB" id="A0A897MPB2"/>
<name>A0A897MPB2_9EURY</name>
<dbReference type="GO" id="GO:0016151">
    <property type="term" value="F:nickel cation binding"/>
    <property type="evidence" value="ECO:0007669"/>
    <property type="project" value="InterPro"/>
</dbReference>
<gene>
    <name evidence="3" type="primary">ureF</name>
    <name evidence="3" type="ORF">AArcS_0570</name>
</gene>
<reference evidence="3" key="1">
    <citation type="submission" date="2020-11" db="EMBL/GenBank/DDBJ databases">
        <title>Carbohydrate-dependent, anaerobic sulfur respiration: A novel catabolism in halophilic archaea.</title>
        <authorList>
            <person name="Sorokin D.Y."/>
            <person name="Messina E."/>
            <person name="Smedile F."/>
            <person name="La Cono V."/>
            <person name="Hallsworth J.E."/>
            <person name="Yakimov M.M."/>
        </authorList>
    </citation>
    <scope>NUCLEOTIDE SEQUENCE</scope>
    <source>
        <strain evidence="3">AArc-S</strain>
    </source>
</reference>
<dbReference type="PANTHER" id="PTHR33620:SF1">
    <property type="entry name" value="UREASE ACCESSORY PROTEIN F"/>
    <property type="match status" value="1"/>
</dbReference>
<dbReference type="InterPro" id="IPR002639">
    <property type="entry name" value="UreF"/>
</dbReference>
<dbReference type="Pfam" id="PF01730">
    <property type="entry name" value="UreF"/>
    <property type="match status" value="1"/>
</dbReference>
<dbReference type="PIRSF" id="PIRSF009467">
    <property type="entry name" value="Ureas_acces_UreF"/>
    <property type="match status" value="1"/>
</dbReference>
<keyword evidence="4" id="KW-1185">Reference proteome</keyword>
<accession>A0A897MPB2</accession>
<organism evidence="3 4">
    <name type="scientific">Natranaeroarchaeum sulfidigenes</name>
    <dbReference type="NCBI Taxonomy" id="2784880"/>
    <lineage>
        <taxon>Archaea</taxon>
        <taxon>Methanobacteriati</taxon>
        <taxon>Methanobacteriota</taxon>
        <taxon>Stenosarchaea group</taxon>
        <taxon>Halobacteria</taxon>
        <taxon>Halobacteriales</taxon>
        <taxon>Natronoarchaeaceae</taxon>
        <taxon>Natranaeroarchaeum</taxon>
    </lineage>
</organism>
<dbReference type="EMBL" id="CP064786">
    <property type="protein sequence ID" value="QSG01798.1"/>
    <property type="molecule type" value="Genomic_DNA"/>
</dbReference>
<protein>
    <submittedName>
        <fullName evidence="3">Urease accessory protein UreF</fullName>
    </submittedName>
</protein>